<keyword evidence="2" id="KW-1185">Reference proteome</keyword>
<organism evidence="1 2">
    <name type="scientific">Paramuricea clavata</name>
    <name type="common">Red gorgonian</name>
    <name type="synonym">Violescent sea-whip</name>
    <dbReference type="NCBI Taxonomy" id="317549"/>
    <lineage>
        <taxon>Eukaryota</taxon>
        <taxon>Metazoa</taxon>
        <taxon>Cnidaria</taxon>
        <taxon>Anthozoa</taxon>
        <taxon>Octocorallia</taxon>
        <taxon>Malacalcyonacea</taxon>
        <taxon>Plexauridae</taxon>
        <taxon>Paramuricea</taxon>
    </lineage>
</organism>
<protein>
    <submittedName>
        <fullName evidence="1">Uncharacterized protein</fullName>
    </submittedName>
</protein>
<name>A0A7D9ERY4_PARCT</name>
<proteinExistence type="predicted"/>
<comment type="caution">
    <text evidence="1">The sequence shown here is derived from an EMBL/GenBank/DDBJ whole genome shotgun (WGS) entry which is preliminary data.</text>
</comment>
<gene>
    <name evidence="1" type="ORF">PACLA_8A015433</name>
</gene>
<accession>A0A7D9ERY4</accession>
<dbReference type="AlphaFoldDB" id="A0A7D9ERY4"/>
<evidence type="ECO:0000313" key="2">
    <source>
        <dbReference type="Proteomes" id="UP001152795"/>
    </source>
</evidence>
<reference evidence="1" key="1">
    <citation type="submission" date="2020-04" db="EMBL/GenBank/DDBJ databases">
        <authorList>
            <person name="Alioto T."/>
            <person name="Alioto T."/>
            <person name="Gomez Garrido J."/>
        </authorList>
    </citation>
    <scope>NUCLEOTIDE SEQUENCE</scope>
    <source>
        <strain evidence="1">A484AB</strain>
    </source>
</reference>
<evidence type="ECO:0000313" key="1">
    <source>
        <dbReference type="EMBL" id="CAB4014802.1"/>
    </source>
</evidence>
<dbReference type="Proteomes" id="UP001152795">
    <property type="component" value="Unassembled WGS sequence"/>
</dbReference>
<dbReference type="EMBL" id="CACRXK020008453">
    <property type="protein sequence ID" value="CAB4014802.1"/>
    <property type="molecule type" value="Genomic_DNA"/>
</dbReference>
<sequence length="121" mass="13553">MWKISVILLAFLLTVINGLYLRKNTYEEDDKRSFFPGVDCTTNSDCQALGIFDTCLITASTGRGNCVVQDAPSTKKRFLSQSKCVHDSECFRFGFQVTCVRGICMHTPPVPVFPDSDETEK</sequence>